<dbReference type="SMART" id="SM00283">
    <property type="entry name" value="MA"/>
    <property type="match status" value="1"/>
</dbReference>
<name>A0A5Q2QE16_9GAMM</name>
<organism evidence="6 7">
    <name type="scientific">Litorivicinus lipolyticus</name>
    <dbReference type="NCBI Taxonomy" id="418701"/>
    <lineage>
        <taxon>Bacteria</taxon>
        <taxon>Pseudomonadati</taxon>
        <taxon>Pseudomonadota</taxon>
        <taxon>Gammaproteobacteria</taxon>
        <taxon>Oceanospirillales</taxon>
        <taxon>Litorivicinaceae</taxon>
        <taxon>Litorivicinus</taxon>
    </lineage>
</organism>
<reference evidence="6 7" key="1">
    <citation type="submission" date="2019-11" db="EMBL/GenBank/DDBJ databases">
        <authorList>
            <person name="Khan S.A."/>
            <person name="Jeon C.O."/>
            <person name="Chun B.H."/>
        </authorList>
    </citation>
    <scope>NUCLEOTIDE SEQUENCE [LARGE SCALE GENOMIC DNA]</scope>
    <source>
        <strain evidence="6 7">IMCC 1097</strain>
    </source>
</reference>
<dbReference type="Proteomes" id="UP000388235">
    <property type="component" value="Chromosome"/>
</dbReference>
<protein>
    <recommendedName>
        <fullName evidence="5">Methyl-accepting transducer domain-containing protein</fullName>
    </recommendedName>
</protein>
<dbReference type="Pfam" id="PF00015">
    <property type="entry name" value="MCPsignal"/>
    <property type="match status" value="1"/>
</dbReference>
<evidence type="ECO:0000259" key="5">
    <source>
        <dbReference type="PROSITE" id="PS50111"/>
    </source>
</evidence>
<dbReference type="AlphaFoldDB" id="A0A5Q2QE16"/>
<dbReference type="InterPro" id="IPR004090">
    <property type="entry name" value="Chemotax_Me-accpt_rcpt"/>
</dbReference>
<dbReference type="PROSITE" id="PS50111">
    <property type="entry name" value="CHEMOTAXIS_TRANSDUC_2"/>
    <property type="match status" value="1"/>
</dbReference>
<dbReference type="PRINTS" id="PR00260">
    <property type="entry name" value="CHEMTRNSDUCR"/>
</dbReference>
<dbReference type="SUPFAM" id="SSF58104">
    <property type="entry name" value="Methyl-accepting chemotaxis protein (MCP) signaling domain"/>
    <property type="match status" value="1"/>
</dbReference>
<dbReference type="PANTHER" id="PTHR32089:SF112">
    <property type="entry name" value="LYSOZYME-LIKE PROTEIN-RELATED"/>
    <property type="match status" value="1"/>
</dbReference>
<keyword evidence="7" id="KW-1185">Reference proteome</keyword>
<dbReference type="PANTHER" id="PTHR32089">
    <property type="entry name" value="METHYL-ACCEPTING CHEMOTAXIS PROTEIN MCPB"/>
    <property type="match status" value="1"/>
</dbReference>
<sequence>MNQWIEHKWTTPALLGATAVVATPFSVPAGAALIAGAGLSVVLTMLRRSDEEIRLAADNGASPTDDAEALRELVEAVGAHMLIKVADTSNFVSADLTKTHDLVGDAMANLNTSFMGLNSQTSVQDQMVQALISKLSGVVQDSDAPDALKIEDFVTETEEVLTYYVNILIQVAKHGVQTVEKIDDMVMEMERIQQLVVDIKSIADQTNLLALNAAIEAARAGEAGRGFSVVADEVRKLSADSNKFSDQIDSQVHTMKRTVSDAKKIVEAMAATDMTTAINSKGRIEDMLTRLNALSESFSFELEKVGGISQDVNESVNLAVQSMQVDDIVSQLLMQAHRALESQDTILTEFMPVLVQAANGELASNQIRTIAQQIRTRSDEETRQAVPQGTLDEGEIELF</sequence>
<proteinExistence type="inferred from homology"/>
<evidence type="ECO:0000256" key="4">
    <source>
        <dbReference type="PROSITE-ProRule" id="PRU00284"/>
    </source>
</evidence>
<comment type="subcellular location">
    <subcellularLocation>
        <location evidence="1">Membrane</location>
    </subcellularLocation>
</comment>
<evidence type="ECO:0000313" key="7">
    <source>
        <dbReference type="Proteomes" id="UP000388235"/>
    </source>
</evidence>
<gene>
    <name evidence="6" type="ORF">GH975_06520</name>
</gene>
<feature type="domain" description="Methyl-accepting transducer" evidence="5">
    <location>
        <begin position="177"/>
        <end position="330"/>
    </location>
</feature>
<dbReference type="InterPro" id="IPR004089">
    <property type="entry name" value="MCPsignal_dom"/>
</dbReference>
<comment type="similarity">
    <text evidence="3">Belongs to the methyl-accepting chemotaxis (MCP) protein family.</text>
</comment>
<dbReference type="GO" id="GO:0016020">
    <property type="term" value="C:membrane"/>
    <property type="evidence" value="ECO:0007669"/>
    <property type="project" value="UniProtKB-SubCell"/>
</dbReference>
<evidence type="ECO:0000256" key="2">
    <source>
        <dbReference type="ARBA" id="ARBA00023224"/>
    </source>
</evidence>
<dbReference type="KEGG" id="llp:GH975_06520"/>
<dbReference type="GO" id="GO:0004888">
    <property type="term" value="F:transmembrane signaling receptor activity"/>
    <property type="evidence" value="ECO:0007669"/>
    <property type="project" value="InterPro"/>
</dbReference>
<dbReference type="RefSeq" id="WP_153713751.1">
    <property type="nucleotide sequence ID" value="NZ_CP045871.1"/>
</dbReference>
<evidence type="ECO:0000256" key="1">
    <source>
        <dbReference type="ARBA" id="ARBA00004370"/>
    </source>
</evidence>
<evidence type="ECO:0000256" key="3">
    <source>
        <dbReference type="ARBA" id="ARBA00029447"/>
    </source>
</evidence>
<dbReference type="GO" id="GO:0006935">
    <property type="term" value="P:chemotaxis"/>
    <property type="evidence" value="ECO:0007669"/>
    <property type="project" value="InterPro"/>
</dbReference>
<accession>A0A5Q2QE16</accession>
<evidence type="ECO:0000313" key="6">
    <source>
        <dbReference type="EMBL" id="QGG80247.1"/>
    </source>
</evidence>
<dbReference type="GO" id="GO:0007165">
    <property type="term" value="P:signal transduction"/>
    <property type="evidence" value="ECO:0007669"/>
    <property type="project" value="UniProtKB-KW"/>
</dbReference>
<dbReference type="EMBL" id="CP045871">
    <property type="protein sequence ID" value="QGG80247.1"/>
    <property type="molecule type" value="Genomic_DNA"/>
</dbReference>
<keyword evidence="2 4" id="KW-0807">Transducer</keyword>
<dbReference type="Gene3D" id="1.10.287.950">
    <property type="entry name" value="Methyl-accepting chemotaxis protein"/>
    <property type="match status" value="1"/>
</dbReference>
<dbReference type="OrthoDB" id="9765776at2"/>